<evidence type="ECO:0000256" key="2">
    <source>
        <dbReference type="ARBA" id="ARBA00022676"/>
    </source>
</evidence>
<keyword evidence="4 14" id="KW-0812">Transmembrane</keyword>
<name>A0A059C9P9_EUCGR</name>
<proteinExistence type="inferred from homology"/>
<dbReference type="GO" id="GO:0016759">
    <property type="term" value="F:cellulose synthase activity"/>
    <property type="evidence" value="ECO:0000318"/>
    <property type="project" value="GO_Central"/>
</dbReference>
<dbReference type="InterPro" id="IPR029044">
    <property type="entry name" value="Nucleotide-diphossugar_trans"/>
</dbReference>
<evidence type="ECO:0008006" key="16">
    <source>
        <dbReference type="Google" id="ProtNLM"/>
    </source>
</evidence>
<gene>
    <name evidence="15" type="ORF">EUGRSUZ_E03849</name>
</gene>
<evidence type="ECO:0000256" key="4">
    <source>
        <dbReference type="ARBA" id="ARBA00022692"/>
    </source>
</evidence>
<keyword evidence="8" id="KW-0961">Cell wall biogenesis/degradation</keyword>
<keyword evidence="2" id="KW-0328">Glycosyltransferase</keyword>
<dbReference type="GO" id="GO:0030244">
    <property type="term" value="P:cellulose biosynthetic process"/>
    <property type="evidence" value="ECO:0000318"/>
    <property type="project" value="GO_Central"/>
</dbReference>
<dbReference type="Pfam" id="PF03552">
    <property type="entry name" value="Cellulose_synt"/>
    <property type="match status" value="2"/>
</dbReference>
<dbReference type="GO" id="GO:0005886">
    <property type="term" value="C:plasma membrane"/>
    <property type="evidence" value="ECO:0000318"/>
    <property type="project" value="GO_Central"/>
</dbReference>
<evidence type="ECO:0000256" key="3">
    <source>
        <dbReference type="ARBA" id="ARBA00022679"/>
    </source>
</evidence>
<feature type="transmembrane region" description="Helical" evidence="14">
    <location>
        <begin position="530"/>
        <end position="552"/>
    </location>
</feature>
<keyword evidence="3" id="KW-0808">Transferase</keyword>
<keyword evidence="5 14" id="KW-1133">Transmembrane helix</keyword>
<evidence type="ECO:0000256" key="10">
    <source>
        <dbReference type="ARBA" id="ARBA00060766"/>
    </source>
</evidence>
<feature type="binding site" evidence="12">
    <location>
        <position position="122"/>
    </location>
    <ligand>
        <name>UDP-alpha-D-glucose</name>
        <dbReference type="ChEBI" id="CHEBI:58885"/>
    </ligand>
</feature>
<evidence type="ECO:0000256" key="14">
    <source>
        <dbReference type="SAM" id="Phobius"/>
    </source>
</evidence>
<evidence type="ECO:0000256" key="12">
    <source>
        <dbReference type="PIRSR" id="PIRSR605150-2"/>
    </source>
</evidence>
<dbReference type="InterPro" id="IPR005150">
    <property type="entry name" value="Cellulose_synth"/>
</dbReference>
<feature type="transmembrane region" description="Helical" evidence="14">
    <location>
        <begin position="63"/>
        <end position="85"/>
    </location>
</feature>
<dbReference type="PANTHER" id="PTHR13301">
    <property type="entry name" value="X-BOX TRANSCRIPTION FACTOR-RELATED"/>
    <property type="match status" value="1"/>
</dbReference>
<dbReference type="GO" id="GO:0009833">
    <property type="term" value="P:plant-type primary cell wall biogenesis"/>
    <property type="evidence" value="ECO:0000318"/>
    <property type="project" value="GO_Central"/>
</dbReference>
<feature type="binding site" evidence="13">
    <location>
        <position position="317"/>
    </location>
    <ligand>
        <name>Mn(2+)</name>
        <dbReference type="ChEBI" id="CHEBI:29035"/>
    </ligand>
</feature>
<evidence type="ECO:0000256" key="11">
    <source>
        <dbReference type="PIRSR" id="PIRSR605150-1"/>
    </source>
</evidence>
<evidence type="ECO:0000256" key="7">
    <source>
        <dbReference type="ARBA" id="ARBA00023136"/>
    </source>
</evidence>
<feature type="binding site" evidence="13">
    <location>
        <position position="293"/>
    </location>
    <ligand>
        <name>Mn(2+)</name>
        <dbReference type="ChEBI" id="CHEBI:29035"/>
    </ligand>
</feature>
<evidence type="ECO:0000256" key="9">
    <source>
        <dbReference type="ARBA" id="ARBA00037405"/>
    </source>
</evidence>
<dbReference type="GO" id="GO:0016760">
    <property type="term" value="F:cellulose synthase (UDP-forming) activity"/>
    <property type="evidence" value="ECO:0007669"/>
    <property type="project" value="InterPro"/>
</dbReference>
<accession>A0A059C9P9</accession>
<sequence>MRRGGQEKKQKMGEKSNLPLFETKSANNRFIFRLYTLSIFISICFIFYFRIHHLPESKTAEKLAWLGAFFSELWFAFYWFLTIIVRWNPSYRHTFKDRLSQRYEGVFPGIDIFVCTADPVIEPPIMVINTVLSIMAYNYPPEKMSIYLSDDGGSDLTFYALLESSQFSKKWLPFCRKFNVEPRSPEAYFRSAVEPLNDRLWSTELSSIKNLYEDMKKRIETVAELGRIPDDIRKQHKGFLEWDTVLSPRDHQTILQIVIDGRDPMAVDSEEQPLPTLVYLAREKRPRYKHHFKAGAMNALIRVSSRISNAPIILNVDCDMYANNMDSVRDVLCFFMDEENGDEIGFVQFPQNFDNLTTNDLYSSSFNVLSKVELHGMDNDGGPPYIGTGCFHRRETLCGRKYRQGSKSESLRWDHHQRIQDSASVLEETCKPLASCGYEENTEWGKEMGLKYGCPVEDVLTGFAIHCRGWRSVYFNPERKGFLGVAPMTLLQSLVQHKRWTEGDLQIFLSQYCPLLYGHGKIPLKLQLSYCVYLLWAANCLASLFYVTIPSLCLLRGISLFPKVSSQWSYPFIYTIMATSAYSAGEFVWCGGTLRGWWNDQRMWLYKRTASYFFAFFDNILRLLGTSKSAFVITAKVADNDVSKRYERELMEFGAPSPMFTILTTLACLNALSFIGVLLKLAVHGQTPDQLAMQIILCGLLVCVNQPLYEGIFLRKDKGKMPTSVAYKSAVYALVACSLAYV</sequence>
<dbReference type="FunFam" id="3.90.550.10:FF:000112">
    <property type="entry name" value="Cellulose synthase-like protein E1"/>
    <property type="match status" value="1"/>
</dbReference>
<evidence type="ECO:0000256" key="13">
    <source>
        <dbReference type="PIRSR" id="PIRSR605150-3"/>
    </source>
</evidence>
<evidence type="ECO:0000256" key="5">
    <source>
        <dbReference type="ARBA" id="ARBA00022989"/>
    </source>
</evidence>
<feature type="active site" evidence="11">
    <location>
        <position position="151"/>
    </location>
</feature>
<reference evidence="15" key="1">
    <citation type="submission" date="2013-07" db="EMBL/GenBank/DDBJ databases">
        <title>The genome of Eucalyptus grandis.</title>
        <authorList>
            <person name="Schmutz J."/>
            <person name="Hayes R."/>
            <person name="Myburg A."/>
            <person name="Tuskan G."/>
            <person name="Grattapaglia D."/>
            <person name="Rokhsar D.S."/>
        </authorList>
    </citation>
    <scope>NUCLEOTIDE SEQUENCE</scope>
    <source>
        <tissue evidence="15">Leaf extractions</tissue>
    </source>
</reference>
<comment type="similarity">
    <text evidence="10">Belongs to the glycosyltransferase 2 family. Plant cellulose synthase-like E subfamily.</text>
</comment>
<dbReference type="Gene3D" id="3.90.550.10">
    <property type="entry name" value="Spore Coat Polysaccharide Biosynthesis Protein SpsA, Chain A"/>
    <property type="match status" value="1"/>
</dbReference>
<comment type="subcellular location">
    <subcellularLocation>
        <location evidence="1">Golgi apparatus membrane</location>
        <topology evidence="1">Multi-pass membrane protein</topology>
    </subcellularLocation>
</comment>
<feature type="transmembrane region" description="Helical" evidence="14">
    <location>
        <begin position="30"/>
        <end position="51"/>
    </location>
</feature>
<feature type="transmembrane region" description="Helical" evidence="14">
    <location>
        <begin position="572"/>
        <end position="598"/>
    </location>
</feature>
<dbReference type="EMBL" id="KK198757">
    <property type="protein sequence ID" value="KCW75092.1"/>
    <property type="molecule type" value="Genomic_DNA"/>
</dbReference>
<evidence type="ECO:0000313" key="15">
    <source>
        <dbReference type="EMBL" id="KCW75092.1"/>
    </source>
</evidence>
<dbReference type="OMA" id="LNEFLWC"/>
<dbReference type="GO" id="GO:0071555">
    <property type="term" value="P:cell wall organization"/>
    <property type="evidence" value="ECO:0007669"/>
    <property type="project" value="UniProtKB-KW"/>
</dbReference>
<evidence type="ECO:0000256" key="6">
    <source>
        <dbReference type="ARBA" id="ARBA00023034"/>
    </source>
</evidence>
<feature type="transmembrane region" description="Helical" evidence="14">
    <location>
        <begin position="653"/>
        <end position="679"/>
    </location>
</feature>
<protein>
    <recommendedName>
        <fullName evidence="16">Glycosyltransferase 2-like domain-containing protein</fullName>
    </recommendedName>
</protein>
<evidence type="ECO:0000256" key="8">
    <source>
        <dbReference type="ARBA" id="ARBA00023316"/>
    </source>
</evidence>
<dbReference type="Gramene" id="KCW75092">
    <property type="protein sequence ID" value="KCW75092"/>
    <property type="gene ID" value="EUGRSUZ_E03849"/>
</dbReference>
<keyword evidence="7 14" id="KW-0472">Membrane</keyword>
<organism evidence="15">
    <name type="scientific">Eucalyptus grandis</name>
    <name type="common">Flooded gum</name>
    <dbReference type="NCBI Taxonomy" id="71139"/>
    <lineage>
        <taxon>Eukaryota</taxon>
        <taxon>Viridiplantae</taxon>
        <taxon>Streptophyta</taxon>
        <taxon>Embryophyta</taxon>
        <taxon>Tracheophyta</taxon>
        <taxon>Spermatophyta</taxon>
        <taxon>Magnoliopsida</taxon>
        <taxon>eudicotyledons</taxon>
        <taxon>Gunneridae</taxon>
        <taxon>Pentapetalae</taxon>
        <taxon>rosids</taxon>
        <taxon>malvids</taxon>
        <taxon>Myrtales</taxon>
        <taxon>Myrtaceae</taxon>
        <taxon>Myrtoideae</taxon>
        <taxon>Eucalypteae</taxon>
        <taxon>Eucalyptus</taxon>
    </lineage>
</organism>
<comment type="function">
    <text evidence="9">Thought to be a Golgi-localized beta-glycan synthase that polymerize the backbones of noncellulosic polysaccharides (hemicelluloses) of plant cell wall.</text>
</comment>
<dbReference type="STRING" id="71139.A0A059C9P9"/>
<dbReference type="eggNOG" id="ENOG502QS7H">
    <property type="taxonomic scope" value="Eukaryota"/>
</dbReference>
<evidence type="ECO:0000256" key="1">
    <source>
        <dbReference type="ARBA" id="ARBA00004653"/>
    </source>
</evidence>
<dbReference type="AlphaFoldDB" id="A0A059C9P9"/>
<feature type="transmembrane region" description="Helical" evidence="14">
    <location>
        <begin position="691"/>
        <end position="713"/>
    </location>
</feature>
<dbReference type="GO" id="GO:0000139">
    <property type="term" value="C:Golgi membrane"/>
    <property type="evidence" value="ECO:0007669"/>
    <property type="project" value="UniProtKB-SubCell"/>
</dbReference>
<dbReference type="InParanoid" id="A0A059C9P9"/>
<dbReference type="FunFam" id="3.90.550.10:FF:000138">
    <property type="entry name" value="Cellulose synthase isolog"/>
    <property type="match status" value="1"/>
</dbReference>
<feature type="active site" evidence="11">
    <location>
        <position position="458"/>
    </location>
</feature>
<feature type="binding site" evidence="12">
    <location>
        <position position="151"/>
    </location>
    <ligand>
        <name>UDP-alpha-D-glucose</name>
        <dbReference type="ChEBI" id="CHEBI:58885"/>
    </ligand>
</feature>
<keyword evidence="6" id="KW-0333">Golgi apparatus</keyword>
<dbReference type="SUPFAM" id="SSF53448">
    <property type="entry name" value="Nucleotide-diphospho-sugar transferases"/>
    <property type="match status" value="1"/>
</dbReference>